<dbReference type="CTD" id="9799370"/>
<name>A0A6A5GQN6_CAERE</name>
<gene>
    <name evidence="1" type="ORF">GCK72_013289</name>
</gene>
<dbReference type="Proteomes" id="UP000483820">
    <property type="component" value="Chromosome IV"/>
</dbReference>
<dbReference type="PANTHER" id="PTHR34005:SF7">
    <property type="entry name" value="PROTEIN CBG26726"/>
    <property type="match status" value="1"/>
</dbReference>
<reference evidence="1 2" key="1">
    <citation type="submission" date="2019-12" db="EMBL/GenBank/DDBJ databases">
        <title>Chromosome-level assembly of the Caenorhabditis remanei genome.</title>
        <authorList>
            <person name="Teterina A.A."/>
            <person name="Willis J.H."/>
            <person name="Phillips P.C."/>
        </authorList>
    </citation>
    <scope>NUCLEOTIDE SEQUENCE [LARGE SCALE GENOMIC DNA]</scope>
    <source>
        <strain evidence="1 2">PX506</strain>
        <tissue evidence="1">Whole organism</tissue>
    </source>
</reference>
<dbReference type="GeneID" id="9799370"/>
<dbReference type="AlphaFoldDB" id="A0A6A5GQN6"/>
<comment type="caution">
    <text evidence="1">The sequence shown here is derived from an EMBL/GenBank/DDBJ whole genome shotgun (WGS) entry which is preliminary data.</text>
</comment>
<protein>
    <submittedName>
        <fullName evidence="1">Uncharacterized protein</fullName>
    </submittedName>
</protein>
<accession>A0A6A5GQN6</accession>
<dbReference type="RefSeq" id="XP_003101227.2">
    <property type="nucleotide sequence ID" value="XM_003101179.2"/>
</dbReference>
<evidence type="ECO:0000313" key="1">
    <source>
        <dbReference type="EMBL" id="KAF1756835.1"/>
    </source>
</evidence>
<dbReference type="PANTHER" id="PTHR34005">
    <property type="entry name" value="PROTEIN CBG15054-RELATED"/>
    <property type="match status" value="1"/>
</dbReference>
<proteinExistence type="predicted"/>
<organism evidence="1 2">
    <name type="scientific">Caenorhabditis remanei</name>
    <name type="common">Caenorhabditis vulgaris</name>
    <dbReference type="NCBI Taxonomy" id="31234"/>
    <lineage>
        <taxon>Eukaryota</taxon>
        <taxon>Metazoa</taxon>
        <taxon>Ecdysozoa</taxon>
        <taxon>Nematoda</taxon>
        <taxon>Chromadorea</taxon>
        <taxon>Rhabditida</taxon>
        <taxon>Rhabditina</taxon>
        <taxon>Rhabditomorpha</taxon>
        <taxon>Rhabditoidea</taxon>
        <taxon>Rhabditidae</taxon>
        <taxon>Peloderinae</taxon>
        <taxon>Caenorhabditis</taxon>
    </lineage>
</organism>
<dbReference type="KEGG" id="crq:GCK72_013289"/>
<evidence type="ECO:0000313" key="2">
    <source>
        <dbReference type="Proteomes" id="UP000483820"/>
    </source>
</evidence>
<sequence length="270" mass="31636">MLKLDSIFSIKKQDRFTIYTKYYEKKYCEKAREELPKKMMKTIRTLLQTYLQVPVAVPDSTCIVSIPKQNFKCGAVPGEFIPKHGEPPACYYEYQMIGDDRIQVAWFVVAGVRYVAGVCIYLETPYVGRIRYREEIILDLLQKPDYWSTVSLKEETMQVLTRKCKNELTLVTNNRYTEPCCFRFVSDKRKFVTCQALADHNYKRNNSTVHTHHIPIQVCPHGNELALIRINNETRMQATWNRKCRHTEYSICASCVELNETPPPTYQSLY</sequence>
<dbReference type="EMBL" id="WUAV01000004">
    <property type="protein sequence ID" value="KAF1756835.1"/>
    <property type="molecule type" value="Genomic_DNA"/>
</dbReference>